<evidence type="ECO:0000313" key="8">
    <source>
        <dbReference type="EMBL" id="MBN8744850.1"/>
    </source>
</evidence>
<accession>A0A8I1MXK8</accession>
<evidence type="ECO:0000256" key="5">
    <source>
        <dbReference type="ARBA" id="ARBA00022989"/>
    </source>
</evidence>
<feature type="transmembrane region" description="Helical" evidence="7">
    <location>
        <begin position="172"/>
        <end position="192"/>
    </location>
</feature>
<protein>
    <submittedName>
        <fullName evidence="8">Permease</fullName>
    </submittedName>
</protein>
<dbReference type="Proteomes" id="UP000664800">
    <property type="component" value="Unassembled WGS sequence"/>
</dbReference>
<reference evidence="8" key="1">
    <citation type="submission" date="2021-02" db="EMBL/GenBank/DDBJ databases">
        <title>Thiocyanate and organic carbon inputs drive convergent selection for specific autotrophic Afipia and Thiobacillus strains within complex microbiomes.</title>
        <authorList>
            <person name="Huddy R.J."/>
            <person name="Sachdeva R."/>
            <person name="Kadzinga F."/>
            <person name="Kantor R.S."/>
            <person name="Harrison S.T.L."/>
            <person name="Banfield J.F."/>
        </authorList>
    </citation>
    <scope>NUCLEOTIDE SEQUENCE</scope>
    <source>
        <strain evidence="8">SCN18_13_7_16_R3_B_64_19</strain>
    </source>
</reference>
<gene>
    <name evidence="8" type="ORF">J0I24_11160</name>
</gene>
<dbReference type="InterPro" id="IPR005524">
    <property type="entry name" value="DUF318"/>
</dbReference>
<dbReference type="RefSeq" id="WP_276730932.1">
    <property type="nucleotide sequence ID" value="NZ_JAFKMR010000021.1"/>
</dbReference>
<dbReference type="EMBL" id="JAFKMR010000021">
    <property type="protein sequence ID" value="MBN8744850.1"/>
    <property type="molecule type" value="Genomic_DNA"/>
</dbReference>
<keyword evidence="3" id="KW-1003">Cell membrane</keyword>
<dbReference type="InterPro" id="IPR053166">
    <property type="entry name" value="UPF0718_permease"/>
</dbReference>
<comment type="subcellular location">
    <subcellularLocation>
        <location evidence="1">Cell membrane</location>
        <topology evidence="1">Multi-pass membrane protein</topology>
    </subcellularLocation>
</comment>
<evidence type="ECO:0000313" key="9">
    <source>
        <dbReference type="Proteomes" id="UP000664800"/>
    </source>
</evidence>
<comment type="caution">
    <text evidence="8">The sequence shown here is derived from an EMBL/GenBank/DDBJ whole genome shotgun (WGS) entry which is preliminary data.</text>
</comment>
<feature type="transmembrane region" description="Helical" evidence="7">
    <location>
        <begin position="143"/>
        <end position="165"/>
    </location>
</feature>
<feature type="transmembrane region" description="Helical" evidence="7">
    <location>
        <begin position="114"/>
        <end position="137"/>
    </location>
</feature>
<dbReference type="PANTHER" id="PTHR42775">
    <property type="entry name" value="PERMEASE RV2963-RELATED"/>
    <property type="match status" value="1"/>
</dbReference>
<feature type="transmembrane region" description="Helical" evidence="7">
    <location>
        <begin position="237"/>
        <end position="255"/>
    </location>
</feature>
<name>A0A8I1MXK8_THIA3</name>
<comment type="similarity">
    <text evidence="2">Belongs to the UPF0718 family.</text>
</comment>
<feature type="transmembrane region" description="Helical" evidence="7">
    <location>
        <begin position="19"/>
        <end position="37"/>
    </location>
</feature>
<evidence type="ECO:0000256" key="6">
    <source>
        <dbReference type="ARBA" id="ARBA00023136"/>
    </source>
</evidence>
<organism evidence="8 9">
    <name type="scientific">Thiomonas arsenitoxydans (strain DSM 22701 / CIP 110005 / 3As)</name>
    <dbReference type="NCBI Taxonomy" id="426114"/>
    <lineage>
        <taxon>Bacteria</taxon>
        <taxon>Pseudomonadati</taxon>
        <taxon>Pseudomonadota</taxon>
        <taxon>Betaproteobacteria</taxon>
        <taxon>Burkholderiales</taxon>
        <taxon>Thiomonas</taxon>
    </lineage>
</organism>
<keyword evidence="5 7" id="KW-1133">Transmembrane helix</keyword>
<feature type="transmembrane region" description="Helical" evidence="7">
    <location>
        <begin position="76"/>
        <end position="94"/>
    </location>
</feature>
<dbReference type="GO" id="GO:0005886">
    <property type="term" value="C:plasma membrane"/>
    <property type="evidence" value="ECO:0007669"/>
    <property type="project" value="UniProtKB-SubCell"/>
</dbReference>
<dbReference type="PANTHER" id="PTHR42775:SF1">
    <property type="entry name" value="PERMEASE RV2963-RELATED"/>
    <property type="match status" value="1"/>
</dbReference>
<sequence>MNTQVQSTPAAAPKLAPAWRAWVVPMLCVVGWFVLYSQLEPATDAFMRWLSAATGLAAASHLYGAVSFFAFEVPKVLMLLALIVFLVGVIQTFFTPEKTRAILAGKRQGVGNVLAATLGIVTPFCSCSAVPLFIGFLTAGVPLGVTFSFLVSAPMVNEVALALLFGMFGWKIAAIYLGLGLTVAVVAGLVIGRMNPVNLVEPWVFDIPAVSNEEGPLGWDARFAQGWKHVREIVLKVAPYIIAGVGVGAWIHGYVPQDFMAHLMGKGNWWSVPLAVLIGVPMYSNAAGIIPVVQALLGKGAALGTTLAFMMAVTALSFPEFMILKKVMKPKLIALFAGVVAVGIIAVGYVFNAVM</sequence>
<dbReference type="Pfam" id="PF03773">
    <property type="entry name" value="ArsP_1"/>
    <property type="match status" value="1"/>
</dbReference>
<dbReference type="AlphaFoldDB" id="A0A8I1MXK8"/>
<feature type="transmembrane region" description="Helical" evidence="7">
    <location>
        <begin position="333"/>
        <end position="351"/>
    </location>
</feature>
<evidence type="ECO:0000256" key="2">
    <source>
        <dbReference type="ARBA" id="ARBA00006386"/>
    </source>
</evidence>
<evidence type="ECO:0000256" key="7">
    <source>
        <dbReference type="SAM" id="Phobius"/>
    </source>
</evidence>
<feature type="transmembrane region" description="Helical" evidence="7">
    <location>
        <begin position="49"/>
        <end position="70"/>
    </location>
</feature>
<feature type="transmembrane region" description="Helical" evidence="7">
    <location>
        <begin position="302"/>
        <end position="321"/>
    </location>
</feature>
<feature type="transmembrane region" description="Helical" evidence="7">
    <location>
        <begin position="267"/>
        <end position="290"/>
    </location>
</feature>
<keyword evidence="4 7" id="KW-0812">Transmembrane</keyword>
<evidence type="ECO:0000256" key="1">
    <source>
        <dbReference type="ARBA" id="ARBA00004651"/>
    </source>
</evidence>
<evidence type="ECO:0000256" key="4">
    <source>
        <dbReference type="ARBA" id="ARBA00022692"/>
    </source>
</evidence>
<evidence type="ECO:0000256" key="3">
    <source>
        <dbReference type="ARBA" id="ARBA00022475"/>
    </source>
</evidence>
<proteinExistence type="inferred from homology"/>
<keyword evidence="6 7" id="KW-0472">Membrane</keyword>